<comment type="caution">
    <text evidence="2">The sequence shown here is derived from an EMBL/GenBank/DDBJ whole genome shotgun (WGS) entry which is preliminary data.</text>
</comment>
<proteinExistence type="predicted"/>
<dbReference type="RefSeq" id="WP_130935695.1">
    <property type="nucleotide sequence ID" value="NZ_BMEE01000001.1"/>
</dbReference>
<evidence type="ECO:0000313" key="2">
    <source>
        <dbReference type="EMBL" id="TBN17403.1"/>
    </source>
</evidence>
<protein>
    <recommendedName>
        <fullName evidence="4">Type 1 periplasmic binding fold superfamily protein</fullName>
    </recommendedName>
</protein>
<sequence>MKTIKFYAMTVMAIAMLASCSDDDDTPEVVEEEEAITRIVLTFINQADANDTVVLTWDDTNGDEEVDDNEKTVVGEFTANGTYDAEIGLFNEDEDFLDEDILADQAGIDAHFFVYASTLDFTSMMRASDDYTRTDNNKLGVKTVWTAGAAGTGSISIELHHESPNVDDSTGFGTAAGDDTDIDISFNAEIQ</sequence>
<keyword evidence="1" id="KW-0732">Signal</keyword>
<keyword evidence="3" id="KW-1185">Reference proteome</keyword>
<feature type="chain" id="PRO_5020743736" description="Type 1 periplasmic binding fold superfamily protein" evidence="1">
    <location>
        <begin position="21"/>
        <end position="191"/>
    </location>
</feature>
<organism evidence="2 3">
    <name type="scientific">Hyunsoonleella pacifica</name>
    <dbReference type="NCBI Taxonomy" id="1080224"/>
    <lineage>
        <taxon>Bacteria</taxon>
        <taxon>Pseudomonadati</taxon>
        <taxon>Bacteroidota</taxon>
        <taxon>Flavobacteriia</taxon>
        <taxon>Flavobacteriales</taxon>
        <taxon>Flavobacteriaceae</taxon>
    </lineage>
</organism>
<feature type="signal peptide" evidence="1">
    <location>
        <begin position="1"/>
        <end position="20"/>
    </location>
</feature>
<dbReference type="PROSITE" id="PS51257">
    <property type="entry name" value="PROKAR_LIPOPROTEIN"/>
    <property type="match status" value="1"/>
</dbReference>
<name>A0A4Q9FQ78_9FLAO</name>
<gene>
    <name evidence="2" type="ORF">EYD46_03555</name>
</gene>
<dbReference type="EMBL" id="SIRS01000002">
    <property type="protein sequence ID" value="TBN17403.1"/>
    <property type="molecule type" value="Genomic_DNA"/>
</dbReference>
<accession>A0A4Q9FQ78</accession>
<dbReference type="AlphaFoldDB" id="A0A4Q9FQ78"/>
<evidence type="ECO:0000313" key="3">
    <source>
        <dbReference type="Proteomes" id="UP000292372"/>
    </source>
</evidence>
<reference evidence="2 3" key="1">
    <citation type="journal article" date="2015" name="Int. J. Syst. Evol. Microbiol.">
        <title>Hyunsoonleella pacifica sp. nov., isolated from seawater of South Pacific Gyre.</title>
        <authorList>
            <person name="Gao X."/>
            <person name="Zhang Z."/>
            <person name="Dai X."/>
            <person name="Zhang X.H."/>
        </authorList>
    </citation>
    <scope>NUCLEOTIDE SEQUENCE [LARGE SCALE GENOMIC DNA]</scope>
    <source>
        <strain evidence="2 3">SW033</strain>
    </source>
</reference>
<dbReference type="OrthoDB" id="1452588at2"/>
<dbReference type="Proteomes" id="UP000292372">
    <property type="component" value="Unassembled WGS sequence"/>
</dbReference>
<evidence type="ECO:0008006" key="4">
    <source>
        <dbReference type="Google" id="ProtNLM"/>
    </source>
</evidence>
<evidence type="ECO:0000256" key="1">
    <source>
        <dbReference type="SAM" id="SignalP"/>
    </source>
</evidence>